<gene>
    <name evidence="1" type="primary">139</name>
    <name evidence="1" type="ORF">SEA_APHELION_139</name>
</gene>
<protein>
    <submittedName>
        <fullName evidence="1">Uncharacterized protein</fullName>
    </submittedName>
</protein>
<reference evidence="1 2" key="1">
    <citation type="submission" date="2019-01" db="EMBL/GenBank/DDBJ databases">
        <authorList>
            <person name="Enrique A.G."/>
            <person name="Garlena R.A."/>
            <person name="Russell D.A."/>
            <person name="Pope W.H."/>
            <person name="Jacobs-Sera D."/>
            <person name="Hatfull G.F."/>
        </authorList>
    </citation>
    <scope>NUCLEOTIDE SEQUENCE [LARGE SCALE GENOMIC DNA]</scope>
</reference>
<evidence type="ECO:0000313" key="1">
    <source>
        <dbReference type="EMBL" id="QAU07003.1"/>
    </source>
</evidence>
<proteinExistence type="predicted"/>
<dbReference type="Proteomes" id="UP000289168">
    <property type="component" value="Segment"/>
</dbReference>
<sequence length="87" mass="9815">MSEVVIERISRTDLAEMFGNEKKCEAFWYYSDSPPTERFPCPNAAEFLVTRACCGRRRVVCAECADGPFNCLGCGARDSYNATFRKV</sequence>
<dbReference type="EMBL" id="MK376959">
    <property type="protein sequence ID" value="QAU07003.1"/>
    <property type="molecule type" value="Genomic_DNA"/>
</dbReference>
<name>A0A410TDA5_9CAUD</name>
<organism evidence="1 2">
    <name type="scientific">Gordonia phage Aphelion</name>
    <dbReference type="NCBI Taxonomy" id="2507860"/>
    <lineage>
        <taxon>Viruses</taxon>
        <taxon>Duplodnaviria</taxon>
        <taxon>Heunggongvirae</taxon>
        <taxon>Uroviricota</taxon>
        <taxon>Caudoviricetes</taxon>
        <taxon>Smoothievirus</taxon>
        <taxon>Smoothievirus smoothie</taxon>
    </lineage>
</organism>
<evidence type="ECO:0000313" key="2">
    <source>
        <dbReference type="Proteomes" id="UP000289168"/>
    </source>
</evidence>
<accession>A0A410TDA5</accession>